<dbReference type="Gene3D" id="3.30.420.140">
    <property type="entry name" value="YqgF/RNase H-like domain"/>
    <property type="match status" value="1"/>
</dbReference>
<comment type="caution">
    <text evidence="7">The sequence shown here is derived from an EMBL/GenBank/DDBJ whole genome shotgun (WGS) entry which is preliminary data.</text>
</comment>
<dbReference type="NCBIfam" id="TIGR00250">
    <property type="entry name" value="RNAse_H_YqgF"/>
    <property type="match status" value="1"/>
</dbReference>
<dbReference type="EC" id="3.1.-.-" evidence="5"/>
<dbReference type="PANTHER" id="PTHR33317:SF4">
    <property type="entry name" value="POLYNUCLEOTIDYL TRANSFERASE, RIBONUCLEASE H-LIKE SUPERFAMILY PROTEIN"/>
    <property type="match status" value="1"/>
</dbReference>
<keyword evidence="2 5" id="KW-0690">Ribosome biogenesis</keyword>
<dbReference type="SUPFAM" id="SSF53098">
    <property type="entry name" value="Ribonuclease H-like"/>
    <property type="match status" value="1"/>
</dbReference>
<feature type="domain" description="YqgF/RNase H-like" evidence="6">
    <location>
        <begin position="1"/>
        <end position="93"/>
    </location>
</feature>
<dbReference type="InterPro" id="IPR037027">
    <property type="entry name" value="YqgF/RNaseH-like_dom_sf"/>
</dbReference>
<evidence type="ECO:0000256" key="3">
    <source>
        <dbReference type="ARBA" id="ARBA00022722"/>
    </source>
</evidence>
<dbReference type="EMBL" id="JAGQKY010000005">
    <property type="protein sequence ID" value="MCA9397234.1"/>
    <property type="molecule type" value="Genomic_DNA"/>
</dbReference>
<dbReference type="InterPro" id="IPR005227">
    <property type="entry name" value="YqgF"/>
</dbReference>
<evidence type="ECO:0000256" key="4">
    <source>
        <dbReference type="ARBA" id="ARBA00022801"/>
    </source>
</evidence>
<evidence type="ECO:0000256" key="2">
    <source>
        <dbReference type="ARBA" id="ARBA00022517"/>
    </source>
</evidence>
<comment type="function">
    <text evidence="5">Could be a nuclease involved in processing of the 5'-end of pre-16S rRNA.</text>
</comment>
<gene>
    <name evidence="7" type="primary">ruvX</name>
    <name evidence="7" type="ORF">KC573_00235</name>
</gene>
<evidence type="ECO:0000256" key="5">
    <source>
        <dbReference type="HAMAP-Rule" id="MF_00651"/>
    </source>
</evidence>
<dbReference type="Proteomes" id="UP000699691">
    <property type="component" value="Unassembled WGS sequence"/>
</dbReference>
<dbReference type="GO" id="GO:0016788">
    <property type="term" value="F:hydrolase activity, acting on ester bonds"/>
    <property type="evidence" value="ECO:0007669"/>
    <property type="project" value="UniProtKB-UniRule"/>
</dbReference>
<dbReference type="GO" id="GO:0000967">
    <property type="term" value="P:rRNA 5'-end processing"/>
    <property type="evidence" value="ECO:0007669"/>
    <property type="project" value="UniProtKB-UniRule"/>
</dbReference>
<dbReference type="CDD" id="cd16964">
    <property type="entry name" value="YqgF"/>
    <property type="match status" value="1"/>
</dbReference>
<proteinExistence type="inferred from homology"/>
<evidence type="ECO:0000313" key="8">
    <source>
        <dbReference type="Proteomes" id="UP000699691"/>
    </source>
</evidence>
<dbReference type="GO" id="GO:0004518">
    <property type="term" value="F:nuclease activity"/>
    <property type="evidence" value="ECO:0007669"/>
    <property type="project" value="UniProtKB-KW"/>
</dbReference>
<accession>A0A955LUZ8</accession>
<keyword evidence="3 5" id="KW-0540">Nuclease</keyword>
<comment type="similarity">
    <text evidence="5">Belongs to the YqgF HJR family.</text>
</comment>
<dbReference type="GO" id="GO:0005829">
    <property type="term" value="C:cytosol"/>
    <property type="evidence" value="ECO:0007669"/>
    <property type="project" value="TreeGrafter"/>
</dbReference>
<reference evidence="7" key="2">
    <citation type="journal article" date="2021" name="Microbiome">
        <title>Successional dynamics and alternative stable states in a saline activated sludge microbial community over 9 years.</title>
        <authorList>
            <person name="Wang Y."/>
            <person name="Ye J."/>
            <person name="Ju F."/>
            <person name="Liu L."/>
            <person name="Boyd J.A."/>
            <person name="Deng Y."/>
            <person name="Parks D.H."/>
            <person name="Jiang X."/>
            <person name="Yin X."/>
            <person name="Woodcroft B.J."/>
            <person name="Tyson G.W."/>
            <person name="Hugenholtz P."/>
            <person name="Polz M.F."/>
            <person name="Zhang T."/>
        </authorList>
    </citation>
    <scope>NUCLEOTIDE SEQUENCE</scope>
    <source>
        <strain evidence="7">HKST-UBA02</strain>
    </source>
</reference>
<dbReference type="AlphaFoldDB" id="A0A955LUZ8"/>
<protein>
    <recommendedName>
        <fullName evidence="5">Putative pre-16S rRNA nuclease</fullName>
        <ecNumber evidence="5">3.1.-.-</ecNumber>
    </recommendedName>
</protein>
<reference evidence="7" key="1">
    <citation type="submission" date="2020-04" db="EMBL/GenBank/DDBJ databases">
        <authorList>
            <person name="Zhang T."/>
        </authorList>
    </citation>
    <scope>NUCLEOTIDE SEQUENCE</scope>
    <source>
        <strain evidence="7">HKST-UBA02</strain>
    </source>
</reference>
<dbReference type="SMART" id="SM00732">
    <property type="entry name" value="YqgFc"/>
    <property type="match status" value="1"/>
</dbReference>
<keyword evidence="1 5" id="KW-0963">Cytoplasm</keyword>
<sequence length="131" mass="14657">MKILAIDYGRKRIGASLFQVDELFTLPAIVLSSKFEAKEKVIQLLEEYSPDVVVLGNPPTGPIRKDIEKLSEMLLRQGVKVHLLDEGLTTVQAEHEMYLENVSAKDRKGLVDSMSAKSLLQAFIEKEQISS</sequence>
<dbReference type="Pfam" id="PF03652">
    <property type="entry name" value="RuvX"/>
    <property type="match status" value="1"/>
</dbReference>
<dbReference type="HAMAP" id="MF_00651">
    <property type="entry name" value="Nuclease_YqgF"/>
    <property type="match status" value="1"/>
</dbReference>
<comment type="subcellular location">
    <subcellularLocation>
        <location evidence="5">Cytoplasm</location>
    </subcellularLocation>
</comment>
<evidence type="ECO:0000256" key="1">
    <source>
        <dbReference type="ARBA" id="ARBA00022490"/>
    </source>
</evidence>
<keyword evidence="4 5" id="KW-0378">Hydrolase</keyword>
<evidence type="ECO:0000313" key="7">
    <source>
        <dbReference type="EMBL" id="MCA9397234.1"/>
    </source>
</evidence>
<name>A0A955LUZ8_UNCKA</name>
<organism evidence="7 8">
    <name type="scientific">candidate division WWE3 bacterium</name>
    <dbReference type="NCBI Taxonomy" id="2053526"/>
    <lineage>
        <taxon>Bacteria</taxon>
        <taxon>Katanobacteria</taxon>
    </lineage>
</organism>
<evidence type="ECO:0000259" key="6">
    <source>
        <dbReference type="SMART" id="SM00732"/>
    </source>
</evidence>
<dbReference type="PANTHER" id="PTHR33317">
    <property type="entry name" value="POLYNUCLEOTIDYL TRANSFERASE, RIBONUCLEASE H-LIKE SUPERFAMILY PROTEIN"/>
    <property type="match status" value="1"/>
</dbReference>
<dbReference type="InterPro" id="IPR006641">
    <property type="entry name" value="YqgF/RNaseH-like_dom"/>
</dbReference>
<dbReference type="InterPro" id="IPR012337">
    <property type="entry name" value="RNaseH-like_sf"/>
</dbReference>